<dbReference type="EMBL" id="JACHEG010000010">
    <property type="protein sequence ID" value="MBB6165695.1"/>
    <property type="molecule type" value="Genomic_DNA"/>
</dbReference>
<proteinExistence type="predicted"/>
<protein>
    <submittedName>
        <fullName evidence="1">Uncharacterized protein</fullName>
    </submittedName>
</protein>
<dbReference type="Proteomes" id="UP000547879">
    <property type="component" value="Unassembled WGS sequence"/>
</dbReference>
<sequence>MRKKLSGVEARRCCSLQPDRNRLPISSHPAHDSEILALQLHWGAWSQTAFCYSWLLLFQPCWSYVACLIWHEERQRSEAIE</sequence>
<evidence type="ECO:0000313" key="2">
    <source>
        <dbReference type="Proteomes" id="UP000547879"/>
    </source>
</evidence>
<accession>A0A7W9YBW4</accession>
<keyword evidence="2" id="KW-1185">Reference proteome</keyword>
<reference evidence="1 2" key="1">
    <citation type="submission" date="2020-08" db="EMBL/GenBank/DDBJ databases">
        <title>Genomic Encyclopedia of Type Strains, Phase IV (KMG-IV): sequencing the most valuable type-strain genomes for metagenomic binning, comparative biology and taxonomic classification.</title>
        <authorList>
            <person name="Goeker M."/>
        </authorList>
    </citation>
    <scope>NUCLEOTIDE SEQUENCE [LARGE SCALE GENOMIC DNA]</scope>
    <source>
        <strain evidence="1 2">DSM 100734</strain>
    </source>
</reference>
<dbReference type="AlphaFoldDB" id="A0A7W9YBW4"/>
<gene>
    <name evidence="1" type="ORF">HNQ72_005543</name>
</gene>
<evidence type="ECO:0000313" key="1">
    <source>
        <dbReference type="EMBL" id="MBB6165695.1"/>
    </source>
</evidence>
<comment type="caution">
    <text evidence="1">The sequence shown here is derived from an EMBL/GenBank/DDBJ whole genome shotgun (WGS) entry which is preliminary data.</text>
</comment>
<organism evidence="1 2">
    <name type="scientific">Rhizobium wenxiniae</name>
    <dbReference type="NCBI Taxonomy" id="1737357"/>
    <lineage>
        <taxon>Bacteria</taxon>
        <taxon>Pseudomonadati</taxon>
        <taxon>Pseudomonadota</taxon>
        <taxon>Alphaproteobacteria</taxon>
        <taxon>Hyphomicrobiales</taxon>
        <taxon>Rhizobiaceae</taxon>
        <taxon>Rhizobium/Agrobacterium group</taxon>
        <taxon>Rhizobium</taxon>
    </lineage>
</organism>
<name>A0A7W9YBW4_9HYPH</name>
<dbReference type="RefSeq" id="WP_183997138.1">
    <property type="nucleotide sequence ID" value="NZ_BMHW01000011.1"/>
</dbReference>